<dbReference type="Proteomes" id="UP000529795">
    <property type="component" value="Unassembled WGS sequence"/>
</dbReference>
<dbReference type="InterPro" id="IPR050155">
    <property type="entry name" value="HAD-like_hydrolase_sf"/>
</dbReference>
<dbReference type="GO" id="GO:0006281">
    <property type="term" value="P:DNA repair"/>
    <property type="evidence" value="ECO:0007669"/>
    <property type="project" value="TreeGrafter"/>
</dbReference>
<dbReference type="SFLD" id="SFLDS00003">
    <property type="entry name" value="Haloacid_Dehalogenase"/>
    <property type="match status" value="1"/>
</dbReference>
<dbReference type="SFLD" id="SFLDG01129">
    <property type="entry name" value="C1.5:_HAD__Beta-PGM__Phosphata"/>
    <property type="match status" value="1"/>
</dbReference>
<dbReference type="Gene3D" id="1.10.150.240">
    <property type="entry name" value="Putative phosphatase, domain 2"/>
    <property type="match status" value="1"/>
</dbReference>
<dbReference type="AlphaFoldDB" id="A0A840F924"/>
<dbReference type="EC" id="3.1.3.18" evidence="4"/>
<comment type="similarity">
    <text evidence="3">Belongs to the HAD-like hydrolase superfamily. CbbY/CbbZ/Gph/YieH family.</text>
</comment>
<evidence type="ECO:0000256" key="2">
    <source>
        <dbReference type="ARBA" id="ARBA00004818"/>
    </source>
</evidence>
<dbReference type="PANTHER" id="PTHR43434">
    <property type="entry name" value="PHOSPHOGLYCOLATE PHOSPHATASE"/>
    <property type="match status" value="1"/>
</dbReference>
<dbReference type="Pfam" id="PF13419">
    <property type="entry name" value="HAD_2"/>
    <property type="match status" value="1"/>
</dbReference>
<keyword evidence="5" id="KW-0378">Hydrolase</keyword>
<evidence type="ECO:0000313" key="5">
    <source>
        <dbReference type="EMBL" id="MBB4152796.1"/>
    </source>
</evidence>
<name>A0A840F924_9SPHN</name>
<evidence type="ECO:0000256" key="3">
    <source>
        <dbReference type="ARBA" id="ARBA00006171"/>
    </source>
</evidence>
<dbReference type="InterPro" id="IPR006439">
    <property type="entry name" value="HAD-SF_hydro_IA"/>
</dbReference>
<dbReference type="InterPro" id="IPR023198">
    <property type="entry name" value="PGP-like_dom2"/>
</dbReference>
<dbReference type="InterPro" id="IPR036412">
    <property type="entry name" value="HAD-like_sf"/>
</dbReference>
<dbReference type="GO" id="GO:0008967">
    <property type="term" value="F:phosphoglycolate phosphatase activity"/>
    <property type="evidence" value="ECO:0007669"/>
    <property type="project" value="UniProtKB-EC"/>
</dbReference>
<dbReference type="InterPro" id="IPR023214">
    <property type="entry name" value="HAD_sf"/>
</dbReference>
<dbReference type="NCBIfam" id="TIGR01549">
    <property type="entry name" value="HAD-SF-IA-v1"/>
    <property type="match status" value="1"/>
</dbReference>
<dbReference type="RefSeq" id="WP_183982505.1">
    <property type="nucleotide sequence ID" value="NZ_JACIEV010000002.1"/>
</dbReference>
<proteinExistence type="inferred from homology"/>
<sequence length="228" mass="24142">MTEISRPRFPFDIVGFDLDGTLLDTTADLAAAVNHALASAGRATLTIDQVRPMVGGGGRHMLAQGMAATGGCTDDELDALLQRLLAYYEEHIADLTRPFPGALAALDRLAEVGVKLAIVTNKRERLARLVLGQLRLTGRFATIIGGDRLGDGRGKPARDLIDLMIEECGGGRAAFVGDTVYDVEAARNAGISVVTFNPGFPDMPTGDLGADAVIDHYDALIPTLERLG</sequence>
<comment type="pathway">
    <text evidence="2">Organic acid metabolism; glycolate biosynthesis; glycolate from 2-phosphoglycolate: step 1/1.</text>
</comment>
<dbReference type="GO" id="GO:0005829">
    <property type="term" value="C:cytosol"/>
    <property type="evidence" value="ECO:0007669"/>
    <property type="project" value="TreeGrafter"/>
</dbReference>
<organism evidence="5 6">
    <name type="scientific">Sphingomonas jinjuensis</name>
    <dbReference type="NCBI Taxonomy" id="535907"/>
    <lineage>
        <taxon>Bacteria</taxon>
        <taxon>Pseudomonadati</taxon>
        <taxon>Pseudomonadota</taxon>
        <taxon>Alphaproteobacteria</taxon>
        <taxon>Sphingomonadales</taxon>
        <taxon>Sphingomonadaceae</taxon>
        <taxon>Sphingomonas</taxon>
    </lineage>
</organism>
<gene>
    <name evidence="5" type="ORF">GGQ80_000684</name>
</gene>
<comment type="catalytic activity">
    <reaction evidence="1">
        <text>2-phosphoglycolate + H2O = glycolate + phosphate</text>
        <dbReference type="Rhea" id="RHEA:14369"/>
        <dbReference type="ChEBI" id="CHEBI:15377"/>
        <dbReference type="ChEBI" id="CHEBI:29805"/>
        <dbReference type="ChEBI" id="CHEBI:43474"/>
        <dbReference type="ChEBI" id="CHEBI:58033"/>
        <dbReference type="EC" id="3.1.3.18"/>
    </reaction>
</comment>
<comment type="caution">
    <text evidence="5">The sequence shown here is derived from an EMBL/GenBank/DDBJ whole genome shotgun (WGS) entry which is preliminary data.</text>
</comment>
<evidence type="ECO:0000256" key="1">
    <source>
        <dbReference type="ARBA" id="ARBA00000830"/>
    </source>
</evidence>
<evidence type="ECO:0000313" key="6">
    <source>
        <dbReference type="Proteomes" id="UP000529795"/>
    </source>
</evidence>
<dbReference type="PANTHER" id="PTHR43434:SF1">
    <property type="entry name" value="PHOSPHOGLYCOLATE PHOSPHATASE"/>
    <property type="match status" value="1"/>
</dbReference>
<dbReference type="InterPro" id="IPR041492">
    <property type="entry name" value="HAD_2"/>
</dbReference>
<protein>
    <recommendedName>
        <fullName evidence="4">phosphoglycolate phosphatase</fullName>
        <ecNumber evidence="4">3.1.3.18</ecNumber>
    </recommendedName>
</protein>
<accession>A0A840F924</accession>
<dbReference type="EMBL" id="JACIEV010000002">
    <property type="protein sequence ID" value="MBB4152796.1"/>
    <property type="molecule type" value="Genomic_DNA"/>
</dbReference>
<dbReference type="SUPFAM" id="SSF56784">
    <property type="entry name" value="HAD-like"/>
    <property type="match status" value="1"/>
</dbReference>
<keyword evidence="6" id="KW-1185">Reference proteome</keyword>
<reference evidence="5 6" key="1">
    <citation type="submission" date="2020-08" db="EMBL/GenBank/DDBJ databases">
        <title>Genomic Encyclopedia of Type Strains, Phase IV (KMG-IV): sequencing the most valuable type-strain genomes for metagenomic binning, comparative biology and taxonomic classification.</title>
        <authorList>
            <person name="Goeker M."/>
        </authorList>
    </citation>
    <scope>NUCLEOTIDE SEQUENCE [LARGE SCALE GENOMIC DNA]</scope>
    <source>
        <strain evidence="5 6">YC6723</strain>
    </source>
</reference>
<evidence type="ECO:0000256" key="4">
    <source>
        <dbReference type="ARBA" id="ARBA00013078"/>
    </source>
</evidence>
<dbReference type="Gene3D" id="3.40.50.1000">
    <property type="entry name" value="HAD superfamily/HAD-like"/>
    <property type="match status" value="1"/>
</dbReference>